<keyword evidence="6" id="KW-0472">Membrane</keyword>
<evidence type="ECO:0000256" key="5">
    <source>
        <dbReference type="ARBA" id="ARBA00023065"/>
    </source>
</evidence>
<sequence length="299" mass="35570">MHIKKLQQKLSSLQNISLKVNNEKNIYLINIIKLNQKLSFFINNSLSNKNNIVLMRQKFGIKNELTSNIFLPKGFQRLARFFQTHRELWIYLTEEQKYGTDSYTRYEKTILASARRNVSDFIVIGKRAKQFCEENKFNIVKSFSEEECDDHLAEHIARIIKILYHQNNYKNVFFVINSNKSYDRPFQILPIEKFSLGEIIHEFRGNLNTEKDFENFRIYPNISNYFETEINIFLENALNSLIVESNFYKAKIGLVTTNRMIKEIDEELVKINKKILKSKREKEIEEIVLITRNNKNFSV</sequence>
<keyword evidence="4" id="KW-0375">Hydrogen ion transport</keyword>
<keyword evidence="3" id="KW-0813">Transport</keyword>
<evidence type="ECO:0000256" key="7">
    <source>
        <dbReference type="ARBA" id="ARBA00023196"/>
    </source>
</evidence>
<proteinExistence type="inferred from homology"/>
<dbReference type="Gene3D" id="3.40.1380.10">
    <property type="match status" value="1"/>
</dbReference>
<protein>
    <submittedName>
        <fullName evidence="9">Uncharacterized protein</fullName>
    </submittedName>
</protein>
<evidence type="ECO:0000313" key="10">
    <source>
        <dbReference type="Proteomes" id="UP000252477"/>
    </source>
</evidence>
<keyword evidence="7" id="KW-0139">CF(1)</keyword>
<evidence type="ECO:0000256" key="1">
    <source>
        <dbReference type="ARBA" id="ARBA00004170"/>
    </source>
</evidence>
<dbReference type="EMBL" id="CP029295">
    <property type="protein sequence ID" value="AXE60535.1"/>
    <property type="molecule type" value="Genomic_DNA"/>
</dbReference>
<comment type="similarity">
    <text evidence="2">Belongs to the ATPase gamma chain family.</text>
</comment>
<dbReference type="NCBIfam" id="NF045933">
    <property type="entry name" value="MSC_0622_gamma"/>
    <property type="match status" value="1"/>
</dbReference>
<dbReference type="Proteomes" id="UP000252477">
    <property type="component" value="Chromosome"/>
</dbReference>
<dbReference type="GO" id="GO:0045259">
    <property type="term" value="C:proton-transporting ATP synthase complex"/>
    <property type="evidence" value="ECO:0007669"/>
    <property type="project" value="UniProtKB-KW"/>
</dbReference>
<evidence type="ECO:0000313" key="9">
    <source>
        <dbReference type="EMBL" id="AXE60535.1"/>
    </source>
</evidence>
<keyword evidence="8" id="KW-0066">ATP synthesis</keyword>
<gene>
    <name evidence="9" type="ORF">DA803_00260</name>
</gene>
<keyword evidence="10" id="KW-1185">Reference proteome</keyword>
<keyword evidence="5" id="KW-0406">Ion transport</keyword>
<evidence type="ECO:0000256" key="3">
    <source>
        <dbReference type="ARBA" id="ARBA00022448"/>
    </source>
</evidence>
<dbReference type="RefSeq" id="WP_114190654.1">
    <property type="nucleotide sequence ID" value="NZ_CP029295.1"/>
</dbReference>
<dbReference type="AlphaFoldDB" id="A0A2Z5IPL2"/>
<comment type="subcellular location">
    <subcellularLocation>
        <location evidence="1">Membrane</location>
        <topology evidence="1">Peripheral membrane protein</topology>
    </subcellularLocation>
</comment>
<dbReference type="OrthoDB" id="400602at2"/>
<dbReference type="SUPFAM" id="SSF52943">
    <property type="entry name" value="ATP synthase (F1-ATPase), gamma subunit"/>
    <property type="match status" value="1"/>
</dbReference>
<organism evidence="9 10">
    <name type="scientific">[Mycoplasma] phocae</name>
    <dbReference type="NCBI Taxonomy" id="142651"/>
    <lineage>
        <taxon>Bacteria</taxon>
        <taxon>Bacillati</taxon>
        <taxon>Mycoplasmatota</taxon>
        <taxon>Mycoplasmoidales</taxon>
        <taxon>Metamycoplasmataceae</taxon>
        <taxon>Metamycoplasma</taxon>
    </lineage>
</organism>
<name>A0A2Z5IPL2_9BACT</name>
<evidence type="ECO:0000256" key="6">
    <source>
        <dbReference type="ARBA" id="ARBA00023136"/>
    </source>
</evidence>
<evidence type="ECO:0000256" key="8">
    <source>
        <dbReference type="ARBA" id="ARBA00023310"/>
    </source>
</evidence>
<dbReference type="GO" id="GO:0046933">
    <property type="term" value="F:proton-transporting ATP synthase activity, rotational mechanism"/>
    <property type="evidence" value="ECO:0007669"/>
    <property type="project" value="InterPro"/>
</dbReference>
<reference evidence="9 10" key="1">
    <citation type="submission" date="2018-05" db="EMBL/GenBank/DDBJ databases">
        <title>Annotation of the Mycoplasma phocidae genome.</title>
        <authorList>
            <person name="Brown D.R."/>
            <person name="Kutish G.F."/>
            <person name="Frasca S.Jr."/>
        </authorList>
    </citation>
    <scope>NUCLEOTIDE SEQUENCE [LARGE SCALE GENOMIC DNA]</scope>
    <source>
        <strain evidence="9 10">105</strain>
    </source>
</reference>
<dbReference type="KEGG" id="mpho:DA803_00260"/>
<dbReference type="InterPro" id="IPR035968">
    <property type="entry name" value="ATP_synth_F1_ATPase_gsu"/>
</dbReference>
<accession>A0A2Z5IPL2</accession>
<evidence type="ECO:0000256" key="2">
    <source>
        <dbReference type="ARBA" id="ARBA00007681"/>
    </source>
</evidence>
<evidence type="ECO:0000256" key="4">
    <source>
        <dbReference type="ARBA" id="ARBA00022781"/>
    </source>
</evidence>